<dbReference type="GO" id="GO:0004497">
    <property type="term" value="F:monooxygenase activity"/>
    <property type="evidence" value="ECO:0007669"/>
    <property type="project" value="UniProtKB-KW"/>
</dbReference>
<proteinExistence type="predicted"/>
<dbReference type="EMBL" id="CP162599">
    <property type="protein sequence ID" value="XDK31559.1"/>
    <property type="molecule type" value="Genomic_DNA"/>
</dbReference>
<reference evidence="2" key="1">
    <citation type="submission" date="2024-07" db="EMBL/GenBank/DDBJ databases">
        <title>Halotolerant mesophilic bacterium Ornithinibacillus sp. 4-3, sp. nov., isolated from soil.</title>
        <authorList>
            <person name="Sidarenka A.V."/>
            <person name="Guliayeva D.E."/>
            <person name="Leanovich S.I."/>
            <person name="Hileuskaya K.S."/>
            <person name="Akhremchuk A.E."/>
            <person name="Sikolenko M.A."/>
            <person name="Valentovich L.N."/>
        </authorList>
    </citation>
    <scope>NUCLEOTIDE SEQUENCE</scope>
    <source>
        <strain evidence="2">4-3</strain>
    </source>
</reference>
<evidence type="ECO:0000256" key="1">
    <source>
        <dbReference type="ARBA" id="ARBA00023002"/>
    </source>
</evidence>
<dbReference type="Gene3D" id="3.50.50.60">
    <property type="entry name" value="FAD/NAD(P)-binding domain"/>
    <property type="match status" value="1"/>
</dbReference>
<dbReference type="PANTHER" id="PTHR43539:SF78">
    <property type="entry name" value="FLAVIN-CONTAINING MONOOXYGENASE"/>
    <property type="match status" value="1"/>
</dbReference>
<dbReference type="Pfam" id="PF13738">
    <property type="entry name" value="Pyr_redox_3"/>
    <property type="match status" value="1"/>
</dbReference>
<dbReference type="PRINTS" id="PR00368">
    <property type="entry name" value="FADPNR"/>
</dbReference>
<dbReference type="PANTHER" id="PTHR43539">
    <property type="entry name" value="FLAVIN-BINDING MONOOXYGENASE-LIKE PROTEIN (AFU_ORTHOLOGUE AFUA_4G09220)"/>
    <property type="match status" value="1"/>
</dbReference>
<dbReference type="GO" id="GO:0050660">
    <property type="term" value="F:flavin adenine dinucleotide binding"/>
    <property type="evidence" value="ECO:0007669"/>
    <property type="project" value="TreeGrafter"/>
</dbReference>
<gene>
    <name evidence="2" type="ORF">AB4Y30_11025</name>
</gene>
<name>A0AB39HMR1_9BACI</name>
<keyword evidence="2" id="KW-0503">Monooxygenase</keyword>
<dbReference type="RefSeq" id="WP_368652286.1">
    <property type="nucleotide sequence ID" value="NZ_CP162599.1"/>
</dbReference>
<sequence length="375" mass="42178">MDSDICRYGSDITCDIKQFTIIEDKEMRNSMAYDVIIIGGGQAGLAMGFSLKRKSIPFVILDENEQSGMSWRNRYDSLRLFTPRSYSQLHGFHLKGDPKGFPDKNEIADYLSTFIIHNELPIIYQQKVVKLTQNEKQQFLVITQNKTYKAKQIVIATGAFYTPFVPNIHDGTASFAIHASKYRNPSQIPNGNVLIVGAGNTGVQIAAELSKTHQVILSQSKPMKSFPQNIAGRSLFWWLETFRIGQAKPDSFVGKMLRKREPLIGNDYKTVQNNAKIVGKLSEIKDGKAFFNNGISKQIQNVIWATGYRNDYSWIQIDGILNGHGKPLHALGVTNVVGLYFIGLSWQSRRSSALIYGVSDDAKYIAQKIQELEVK</sequence>
<dbReference type="SUPFAM" id="SSF51905">
    <property type="entry name" value="FAD/NAD(P)-binding domain"/>
    <property type="match status" value="2"/>
</dbReference>
<dbReference type="PRINTS" id="PR00469">
    <property type="entry name" value="PNDRDTASEII"/>
</dbReference>
<organism evidence="2">
    <name type="scientific">Ornithinibacillus sp. 4-3</name>
    <dbReference type="NCBI Taxonomy" id="3231488"/>
    <lineage>
        <taxon>Bacteria</taxon>
        <taxon>Bacillati</taxon>
        <taxon>Bacillota</taxon>
        <taxon>Bacilli</taxon>
        <taxon>Bacillales</taxon>
        <taxon>Bacillaceae</taxon>
        <taxon>Ornithinibacillus</taxon>
    </lineage>
</organism>
<dbReference type="EC" id="1.14.13.-" evidence="2"/>
<keyword evidence="1 2" id="KW-0560">Oxidoreductase</keyword>
<dbReference type="InterPro" id="IPR050982">
    <property type="entry name" value="Auxin_biosynth/cation_transpt"/>
</dbReference>
<accession>A0AB39HMR1</accession>
<evidence type="ECO:0000313" key="2">
    <source>
        <dbReference type="EMBL" id="XDK31559.1"/>
    </source>
</evidence>
<protein>
    <submittedName>
        <fullName evidence="2">Flavin-containing monooxygenase</fullName>
        <ecNumber evidence="2">1.14.13.-</ecNumber>
    </submittedName>
</protein>
<dbReference type="InterPro" id="IPR036188">
    <property type="entry name" value="FAD/NAD-bd_sf"/>
</dbReference>
<dbReference type="AlphaFoldDB" id="A0AB39HMR1"/>